<feature type="transmembrane region" description="Helical" evidence="1">
    <location>
        <begin position="212"/>
        <end position="234"/>
    </location>
</feature>
<name>A0A162TLB4_9CLOT</name>
<dbReference type="EMBL" id="LWAE01000002">
    <property type="protein sequence ID" value="KZL92791.1"/>
    <property type="molecule type" value="Genomic_DNA"/>
</dbReference>
<dbReference type="PATRIC" id="fig|1121326.3.peg.2612"/>
<dbReference type="OrthoDB" id="10006265at2"/>
<keyword evidence="1" id="KW-0472">Membrane</keyword>
<keyword evidence="3" id="KW-1185">Reference proteome</keyword>
<sequence length="235" mass="26631">MKKKLGFIYLALLLIFSVGFIRIVYASSTQSNIDKKIEQQNKDIKNNIKDAPDNGEKLDGLINQYNNDNKNSSGDFNKKELKAKIENGLTQTTITLRKYAIPIYTIFMLIMTVLISTVGAKSLEKRKSYIVWSLSVTIVFLFFLNLPILVIYFQNRAVEEILGSGGVYQALYGLIRFLQENSPVIAALLIVYGITNITLSKTDLPRRLQGRYMIKLAFIVLIVLQIFPVIINVIV</sequence>
<evidence type="ECO:0000313" key="3">
    <source>
        <dbReference type="Proteomes" id="UP000076603"/>
    </source>
</evidence>
<gene>
    <name evidence="2" type="ORF">CLMAG_26050</name>
</gene>
<keyword evidence="1" id="KW-0812">Transmembrane</keyword>
<accession>A0A162TLB4</accession>
<dbReference type="AlphaFoldDB" id="A0A162TLB4"/>
<dbReference type="Proteomes" id="UP000076603">
    <property type="component" value="Unassembled WGS sequence"/>
</dbReference>
<reference evidence="2 3" key="1">
    <citation type="submission" date="2016-04" db="EMBL/GenBank/DDBJ databases">
        <title>Genome sequence of Clostridium magnum DSM 2767.</title>
        <authorList>
            <person name="Poehlein A."/>
            <person name="Uhlig R."/>
            <person name="Fischer R."/>
            <person name="Bahl H."/>
            <person name="Daniel R."/>
        </authorList>
    </citation>
    <scope>NUCLEOTIDE SEQUENCE [LARGE SCALE GENOMIC DNA]</scope>
    <source>
        <strain evidence="2 3">DSM 2767</strain>
    </source>
</reference>
<comment type="caution">
    <text evidence="2">The sequence shown here is derived from an EMBL/GenBank/DDBJ whole genome shotgun (WGS) entry which is preliminary data.</text>
</comment>
<feature type="transmembrane region" description="Helical" evidence="1">
    <location>
        <begin position="130"/>
        <end position="153"/>
    </location>
</feature>
<feature type="transmembrane region" description="Helical" evidence="1">
    <location>
        <begin position="182"/>
        <end position="200"/>
    </location>
</feature>
<protein>
    <submittedName>
        <fullName evidence="2">Uncharacterized protein</fullName>
    </submittedName>
</protein>
<evidence type="ECO:0000256" key="1">
    <source>
        <dbReference type="SAM" id="Phobius"/>
    </source>
</evidence>
<evidence type="ECO:0000313" key="2">
    <source>
        <dbReference type="EMBL" id="KZL92791.1"/>
    </source>
</evidence>
<dbReference type="STRING" id="1121326.CLMAG_26050"/>
<feature type="transmembrane region" description="Helical" evidence="1">
    <location>
        <begin position="99"/>
        <end position="118"/>
    </location>
</feature>
<proteinExistence type="predicted"/>
<organism evidence="2 3">
    <name type="scientific">Clostridium magnum DSM 2767</name>
    <dbReference type="NCBI Taxonomy" id="1121326"/>
    <lineage>
        <taxon>Bacteria</taxon>
        <taxon>Bacillati</taxon>
        <taxon>Bacillota</taxon>
        <taxon>Clostridia</taxon>
        <taxon>Eubacteriales</taxon>
        <taxon>Clostridiaceae</taxon>
        <taxon>Clostridium</taxon>
    </lineage>
</organism>
<keyword evidence="1" id="KW-1133">Transmembrane helix</keyword>
<dbReference type="RefSeq" id="WP_066622519.1">
    <property type="nucleotide sequence ID" value="NZ_FQXL01000061.1"/>
</dbReference>